<accession>A0ABQ5H5B5</accession>
<protein>
    <submittedName>
        <fullName evidence="1">Uncharacterized protein</fullName>
    </submittedName>
</protein>
<evidence type="ECO:0000313" key="1">
    <source>
        <dbReference type="EMBL" id="GJT82402.1"/>
    </source>
</evidence>
<sequence length="135" mass="15566">MRVTTVVIPEGEETLEDFNRVPRVGDRHRVIVDRNVSHRRYGERRSYQELGGNVNKIIEEHKEKEEQTAARDISGLNPSIQEKLSLMPICEPGHRSNVCPKQPTYYLVESGNEGLVSDDLFQEEDEDLEYTKPLD</sequence>
<dbReference type="EMBL" id="BQNB010019164">
    <property type="protein sequence ID" value="GJT82402.1"/>
    <property type="molecule type" value="Genomic_DNA"/>
</dbReference>
<keyword evidence="2" id="KW-1185">Reference proteome</keyword>
<evidence type="ECO:0000313" key="2">
    <source>
        <dbReference type="Proteomes" id="UP001151760"/>
    </source>
</evidence>
<proteinExistence type="predicted"/>
<reference evidence="1" key="1">
    <citation type="journal article" date="2022" name="Int. J. Mol. Sci.">
        <title>Draft Genome of Tanacetum Coccineum: Genomic Comparison of Closely Related Tanacetum-Family Plants.</title>
        <authorList>
            <person name="Yamashiro T."/>
            <person name="Shiraishi A."/>
            <person name="Nakayama K."/>
            <person name="Satake H."/>
        </authorList>
    </citation>
    <scope>NUCLEOTIDE SEQUENCE</scope>
</reference>
<organism evidence="1 2">
    <name type="scientific">Tanacetum coccineum</name>
    <dbReference type="NCBI Taxonomy" id="301880"/>
    <lineage>
        <taxon>Eukaryota</taxon>
        <taxon>Viridiplantae</taxon>
        <taxon>Streptophyta</taxon>
        <taxon>Embryophyta</taxon>
        <taxon>Tracheophyta</taxon>
        <taxon>Spermatophyta</taxon>
        <taxon>Magnoliopsida</taxon>
        <taxon>eudicotyledons</taxon>
        <taxon>Gunneridae</taxon>
        <taxon>Pentapetalae</taxon>
        <taxon>asterids</taxon>
        <taxon>campanulids</taxon>
        <taxon>Asterales</taxon>
        <taxon>Asteraceae</taxon>
        <taxon>Asteroideae</taxon>
        <taxon>Anthemideae</taxon>
        <taxon>Anthemidinae</taxon>
        <taxon>Tanacetum</taxon>
    </lineage>
</organism>
<dbReference type="Proteomes" id="UP001151760">
    <property type="component" value="Unassembled WGS sequence"/>
</dbReference>
<reference evidence="1" key="2">
    <citation type="submission" date="2022-01" db="EMBL/GenBank/DDBJ databases">
        <authorList>
            <person name="Yamashiro T."/>
            <person name="Shiraishi A."/>
            <person name="Satake H."/>
            <person name="Nakayama K."/>
        </authorList>
    </citation>
    <scope>NUCLEOTIDE SEQUENCE</scope>
</reference>
<gene>
    <name evidence="1" type="ORF">Tco_1056744</name>
</gene>
<comment type="caution">
    <text evidence="1">The sequence shown here is derived from an EMBL/GenBank/DDBJ whole genome shotgun (WGS) entry which is preliminary data.</text>
</comment>
<name>A0ABQ5H5B5_9ASTR</name>